<sequence length="75" mass="9371">MEIKKLIYKFYYYSNIIVNRVFWNYFMIMVLYRFVISKDIPILLSYLFFLLLGLYWGYKLARAAYDYLKMHPEDK</sequence>
<keyword evidence="1" id="KW-1133">Transmembrane helix</keyword>
<protein>
    <submittedName>
        <fullName evidence="2">Uncharacterized protein</fullName>
    </submittedName>
</protein>
<feature type="transmembrane region" description="Helical" evidence="1">
    <location>
        <begin position="40"/>
        <end position="58"/>
    </location>
</feature>
<organism evidence="2 3">
    <name type="scientific">Bacteroides intestinalis</name>
    <dbReference type="NCBI Taxonomy" id="329854"/>
    <lineage>
        <taxon>Bacteria</taxon>
        <taxon>Pseudomonadati</taxon>
        <taxon>Bacteroidota</taxon>
        <taxon>Bacteroidia</taxon>
        <taxon>Bacteroidales</taxon>
        <taxon>Bacteroidaceae</taxon>
        <taxon>Bacteroides</taxon>
    </lineage>
</organism>
<name>A0A412YIW5_9BACE</name>
<reference evidence="2 3" key="1">
    <citation type="submission" date="2018-08" db="EMBL/GenBank/DDBJ databases">
        <title>A genome reference for cultivated species of the human gut microbiota.</title>
        <authorList>
            <person name="Zou Y."/>
            <person name="Xue W."/>
            <person name="Luo G."/>
        </authorList>
    </citation>
    <scope>NUCLEOTIDE SEQUENCE [LARGE SCALE GENOMIC DNA]</scope>
    <source>
        <strain evidence="2 3">AF14-32</strain>
    </source>
</reference>
<proteinExistence type="predicted"/>
<dbReference type="Proteomes" id="UP000283850">
    <property type="component" value="Unassembled WGS sequence"/>
</dbReference>
<evidence type="ECO:0000256" key="1">
    <source>
        <dbReference type="SAM" id="Phobius"/>
    </source>
</evidence>
<comment type="caution">
    <text evidence="2">The sequence shown here is derived from an EMBL/GenBank/DDBJ whole genome shotgun (WGS) entry which is preliminary data.</text>
</comment>
<gene>
    <name evidence="2" type="ORF">DWW10_04880</name>
</gene>
<feature type="transmembrane region" description="Helical" evidence="1">
    <location>
        <begin position="12"/>
        <end position="34"/>
    </location>
</feature>
<dbReference type="EMBL" id="QRZF01000002">
    <property type="protein sequence ID" value="RGV57376.1"/>
    <property type="molecule type" value="Genomic_DNA"/>
</dbReference>
<accession>A0A412YIW5</accession>
<dbReference type="AlphaFoldDB" id="A0A412YIW5"/>
<evidence type="ECO:0000313" key="3">
    <source>
        <dbReference type="Proteomes" id="UP000283850"/>
    </source>
</evidence>
<keyword evidence="1" id="KW-0472">Membrane</keyword>
<keyword evidence="1" id="KW-0812">Transmembrane</keyword>
<evidence type="ECO:0000313" key="2">
    <source>
        <dbReference type="EMBL" id="RGV57376.1"/>
    </source>
</evidence>